<dbReference type="Proteomes" id="UP001183246">
    <property type="component" value="Unassembled WGS sequence"/>
</dbReference>
<accession>A0ABU2MMR8</accession>
<feature type="transmembrane region" description="Helical" evidence="6">
    <location>
        <begin position="100"/>
        <end position="127"/>
    </location>
</feature>
<name>A0ABU2MMR8_9ACTN</name>
<sequence length="167" mass="17298">MAVTQSVLARTGVRAGDTLPVVLEDGRTRPLRVVAVLTDDSAPGEVLLPYGTVREHDPVALAEVVYRTGPQPADLPAELGAREVGVAEYAARGDAEEDRLVWVFTLLLTGMSAGCTGLAVGNTLLMATAARSGDFAVLRRSGATPGQVLRMVAGETAFVVALGTLLG</sequence>
<organism evidence="8 9">
    <name type="scientific">Streptomyces litchfieldiae</name>
    <dbReference type="NCBI Taxonomy" id="3075543"/>
    <lineage>
        <taxon>Bacteria</taxon>
        <taxon>Bacillati</taxon>
        <taxon>Actinomycetota</taxon>
        <taxon>Actinomycetes</taxon>
        <taxon>Kitasatosporales</taxon>
        <taxon>Streptomycetaceae</taxon>
        <taxon>Streptomyces</taxon>
    </lineage>
</organism>
<evidence type="ECO:0000256" key="5">
    <source>
        <dbReference type="ARBA" id="ARBA00023136"/>
    </source>
</evidence>
<evidence type="ECO:0000256" key="3">
    <source>
        <dbReference type="ARBA" id="ARBA00022692"/>
    </source>
</evidence>
<proteinExistence type="predicted"/>
<keyword evidence="3 6" id="KW-0812">Transmembrane</keyword>
<feature type="domain" description="ABC3 transporter permease C-terminal" evidence="7">
    <location>
        <begin position="110"/>
        <end position="167"/>
    </location>
</feature>
<evidence type="ECO:0000256" key="4">
    <source>
        <dbReference type="ARBA" id="ARBA00022989"/>
    </source>
</evidence>
<keyword evidence="9" id="KW-1185">Reference proteome</keyword>
<protein>
    <submittedName>
        <fullName evidence="8">ABC transporter permease</fullName>
    </submittedName>
</protein>
<evidence type="ECO:0000256" key="1">
    <source>
        <dbReference type="ARBA" id="ARBA00004651"/>
    </source>
</evidence>
<evidence type="ECO:0000256" key="6">
    <source>
        <dbReference type="SAM" id="Phobius"/>
    </source>
</evidence>
<evidence type="ECO:0000313" key="8">
    <source>
        <dbReference type="EMBL" id="MDT0342419.1"/>
    </source>
</evidence>
<comment type="caution">
    <text evidence="8">The sequence shown here is derived from an EMBL/GenBank/DDBJ whole genome shotgun (WGS) entry which is preliminary data.</text>
</comment>
<dbReference type="RefSeq" id="WP_311703551.1">
    <property type="nucleotide sequence ID" value="NZ_JAVREL010000003.1"/>
</dbReference>
<keyword evidence="4 6" id="KW-1133">Transmembrane helix</keyword>
<dbReference type="Pfam" id="PF02687">
    <property type="entry name" value="FtsX"/>
    <property type="match status" value="1"/>
</dbReference>
<evidence type="ECO:0000313" key="9">
    <source>
        <dbReference type="Proteomes" id="UP001183246"/>
    </source>
</evidence>
<reference evidence="9" key="1">
    <citation type="submission" date="2023-07" db="EMBL/GenBank/DDBJ databases">
        <title>30 novel species of actinomycetes from the DSMZ collection.</title>
        <authorList>
            <person name="Nouioui I."/>
        </authorList>
    </citation>
    <scope>NUCLEOTIDE SEQUENCE [LARGE SCALE GENOMIC DNA]</scope>
    <source>
        <strain evidence="9">DSM 44938</strain>
    </source>
</reference>
<keyword evidence="2" id="KW-1003">Cell membrane</keyword>
<dbReference type="InterPro" id="IPR003838">
    <property type="entry name" value="ABC3_permease_C"/>
</dbReference>
<evidence type="ECO:0000259" key="7">
    <source>
        <dbReference type="Pfam" id="PF02687"/>
    </source>
</evidence>
<gene>
    <name evidence="8" type="ORF">RM590_07240</name>
</gene>
<comment type="subcellular location">
    <subcellularLocation>
        <location evidence="1">Cell membrane</location>
        <topology evidence="1">Multi-pass membrane protein</topology>
    </subcellularLocation>
</comment>
<evidence type="ECO:0000256" key="2">
    <source>
        <dbReference type="ARBA" id="ARBA00022475"/>
    </source>
</evidence>
<keyword evidence="5 6" id="KW-0472">Membrane</keyword>
<dbReference type="EMBL" id="JAVREL010000003">
    <property type="protein sequence ID" value="MDT0342419.1"/>
    <property type="molecule type" value="Genomic_DNA"/>
</dbReference>